<dbReference type="InterPro" id="IPR055431">
    <property type="entry name" value="RsgI_M"/>
</dbReference>
<dbReference type="GO" id="GO:0005886">
    <property type="term" value="C:plasma membrane"/>
    <property type="evidence" value="ECO:0007669"/>
    <property type="project" value="UniProtKB-SubCell"/>
</dbReference>
<accession>A0A1G5AP68</accession>
<dbReference type="InterPro" id="IPR024449">
    <property type="entry name" value="Anti-sigma_RsgI_N"/>
</dbReference>
<dbReference type="Pfam" id="PF12791">
    <property type="entry name" value="RsgI_N"/>
    <property type="match status" value="1"/>
</dbReference>
<evidence type="ECO:0000256" key="1">
    <source>
        <dbReference type="ARBA" id="ARBA00004162"/>
    </source>
</evidence>
<feature type="domain" description="RsgI N-terminal anti-sigma" evidence="8">
    <location>
        <begin position="3"/>
        <end position="50"/>
    </location>
</feature>
<dbReference type="STRING" id="1120976.SAMN03080606_00232"/>
<evidence type="ECO:0000313" key="9">
    <source>
        <dbReference type="EMBL" id="SCX79675.1"/>
    </source>
</evidence>
<dbReference type="Pfam" id="PF23750">
    <property type="entry name" value="RsgI_M"/>
    <property type="match status" value="1"/>
</dbReference>
<evidence type="ECO:0000256" key="5">
    <source>
        <dbReference type="ARBA" id="ARBA00023136"/>
    </source>
</evidence>
<evidence type="ECO:0000256" key="4">
    <source>
        <dbReference type="ARBA" id="ARBA00022989"/>
    </source>
</evidence>
<evidence type="ECO:0000256" key="3">
    <source>
        <dbReference type="ARBA" id="ARBA00022692"/>
    </source>
</evidence>
<evidence type="ECO:0000256" key="7">
    <source>
        <dbReference type="SAM" id="Phobius"/>
    </source>
</evidence>
<feature type="non-terminal residue" evidence="9">
    <location>
        <position position="264"/>
    </location>
</feature>
<gene>
    <name evidence="9" type="ORF">SAMN03080606_00232</name>
</gene>
<evidence type="ECO:0000256" key="2">
    <source>
        <dbReference type="ARBA" id="ARBA00022475"/>
    </source>
</evidence>
<keyword evidence="4 7" id="KW-1133">Transmembrane helix</keyword>
<comment type="subcellular location">
    <subcellularLocation>
        <location evidence="1">Cell membrane</location>
        <topology evidence="1">Single-pass membrane protein</topology>
    </subcellularLocation>
</comment>
<dbReference type="PROSITE" id="PS51849">
    <property type="entry name" value="RSGI_N"/>
    <property type="match status" value="1"/>
</dbReference>
<dbReference type="EMBL" id="FMUS01000001">
    <property type="protein sequence ID" value="SCX79675.1"/>
    <property type="molecule type" value="Genomic_DNA"/>
</dbReference>
<keyword evidence="2" id="KW-1003">Cell membrane</keyword>
<dbReference type="AlphaFoldDB" id="A0A1G5AP68"/>
<evidence type="ECO:0000313" key="10">
    <source>
        <dbReference type="Proteomes" id="UP000198636"/>
    </source>
</evidence>
<reference evidence="9 10" key="1">
    <citation type="submission" date="2016-10" db="EMBL/GenBank/DDBJ databases">
        <authorList>
            <person name="de Groot N.N."/>
        </authorList>
    </citation>
    <scope>NUCLEOTIDE SEQUENCE [LARGE SCALE GENOMIC DNA]</scope>
    <source>
        <strain evidence="9 10">DSM 18978</strain>
    </source>
</reference>
<keyword evidence="3 7" id="KW-0812">Transmembrane</keyword>
<evidence type="ECO:0000259" key="8">
    <source>
        <dbReference type="PROSITE" id="PS51849"/>
    </source>
</evidence>
<feature type="region of interest" description="Disordered" evidence="6">
    <location>
        <begin position="244"/>
        <end position="264"/>
    </location>
</feature>
<sequence>MNYKGCVMEIRNNSMVVMTDHCTFEEIKLRKSIIIGMEIEFSTGDIIQRNRERFKGFVLIAAAILLVVVTSLSLVTYWGNNLQSVALLTIDINPSIAIEINEKQQVIKITPLNEEAGLLLAADLKKLHIKEAFDKIIEMAEDEGYIEKNGENYILITSVKLNNKNKLSFQIDQLVEELIDLQEDKRDDLVMIAKEADIHVLEKANREKISVGKMTLYQEVVKEGSEEGLLDDIKTKSVKELLKKEHPVFDQHPGSKNSNDDAKE</sequence>
<dbReference type="OrthoDB" id="9800626at2"/>
<dbReference type="Proteomes" id="UP000198636">
    <property type="component" value="Unassembled WGS sequence"/>
</dbReference>
<protein>
    <submittedName>
        <fullName evidence="9">Anti-sigma factor N-terminus</fullName>
    </submittedName>
</protein>
<keyword evidence="10" id="KW-1185">Reference proteome</keyword>
<dbReference type="RefSeq" id="WP_143003036.1">
    <property type="nucleotide sequence ID" value="NZ_FMUS01000001.1"/>
</dbReference>
<organism evidence="9 10">
    <name type="scientific">Alkaliphilus peptidifermentans DSM 18978</name>
    <dbReference type="NCBI Taxonomy" id="1120976"/>
    <lineage>
        <taxon>Bacteria</taxon>
        <taxon>Bacillati</taxon>
        <taxon>Bacillota</taxon>
        <taxon>Clostridia</taxon>
        <taxon>Peptostreptococcales</taxon>
        <taxon>Natronincolaceae</taxon>
        <taxon>Alkaliphilus</taxon>
    </lineage>
</organism>
<name>A0A1G5AP68_9FIRM</name>
<feature type="transmembrane region" description="Helical" evidence="7">
    <location>
        <begin position="57"/>
        <end position="79"/>
    </location>
</feature>
<keyword evidence="5 7" id="KW-0472">Membrane</keyword>
<evidence type="ECO:0000256" key="6">
    <source>
        <dbReference type="SAM" id="MobiDB-lite"/>
    </source>
</evidence>
<proteinExistence type="predicted"/>